<protein>
    <recommendedName>
        <fullName evidence="3">Translation initiation factor 2</fullName>
    </recommendedName>
</protein>
<dbReference type="RefSeq" id="WP_277601027.1">
    <property type="nucleotide sequence ID" value="NZ_CP034588.1"/>
</dbReference>
<gene>
    <name evidence="1" type="ORF">C8D95_104145</name>
</gene>
<dbReference type="Proteomes" id="UP000245390">
    <property type="component" value="Unassembled WGS sequence"/>
</dbReference>
<evidence type="ECO:0000313" key="1">
    <source>
        <dbReference type="EMBL" id="PWK56473.1"/>
    </source>
</evidence>
<evidence type="ECO:0000313" key="2">
    <source>
        <dbReference type="Proteomes" id="UP000245390"/>
    </source>
</evidence>
<dbReference type="AlphaFoldDB" id="A0A316G737"/>
<name>A0A316G737_9RHOB</name>
<dbReference type="EMBL" id="QGGV01000004">
    <property type="protein sequence ID" value="PWK56473.1"/>
    <property type="molecule type" value="Genomic_DNA"/>
</dbReference>
<sequence length="40" mass="4213">MLKTILLGSCVSARGIFVQTLADGRVSVRIGNRIVSGQPV</sequence>
<organism evidence="1 2">
    <name type="scientific">Silicimonas algicola</name>
    <dbReference type="NCBI Taxonomy" id="1826607"/>
    <lineage>
        <taxon>Bacteria</taxon>
        <taxon>Pseudomonadati</taxon>
        <taxon>Pseudomonadota</taxon>
        <taxon>Alphaproteobacteria</taxon>
        <taxon>Rhodobacterales</taxon>
        <taxon>Paracoccaceae</taxon>
    </lineage>
</organism>
<reference evidence="1 2" key="1">
    <citation type="submission" date="2018-05" db="EMBL/GenBank/DDBJ databases">
        <title>Genomic Encyclopedia of Type Strains, Phase IV (KMG-IV): sequencing the most valuable type-strain genomes for metagenomic binning, comparative biology and taxonomic classification.</title>
        <authorList>
            <person name="Goeker M."/>
        </authorList>
    </citation>
    <scope>NUCLEOTIDE SEQUENCE [LARGE SCALE GENOMIC DNA]</scope>
    <source>
        <strain evidence="1 2">DSM 103371</strain>
    </source>
</reference>
<keyword evidence="2" id="KW-1185">Reference proteome</keyword>
<comment type="caution">
    <text evidence="1">The sequence shown here is derived from an EMBL/GenBank/DDBJ whole genome shotgun (WGS) entry which is preliminary data.</text>
</comment>
<evidence type="ECO:0008006" key="3">
    <source>
        <dbReference type="Google" id="ProtNLM"/>
    </source>
</evidence>
<accession>A0A316G737</accession>
<proteinExistence type="predicted"/>